<keyword evidence="2" id="KW-1133">Transmembrane helix</keyword>
<keyword evidence="5" id="KW-1185">Reference proteome</keyword>
<gene>
    <name evidence="4" type="ORF">BMYO_0858</name>
</gene>
<accession>A0A261FML9</accession>
<organism evidence="4 5">
    <name type="scientific">Bifidobacterium myosotis</name>
    <dbReference type="NCBI Taxonomy" id="1630166"/>
    <lineage>
        <taxon>Bacteria</taxon>
        <taxon>Bacillati</taxon>
        <taxon>Actinomycetota</taxon>
        <taxon>Actinomycetes</taxon>
        <taxon>Bifidobacteriales</taxon>
        <taxon>Bifidobacteriaceae</taxon>
        <taxon>Bifidobacterium</taxon>
    </lineage>
</organism>
<evidence type="ECO:0000256" key="1">
    <source>
        <dbReference type="SAM" id="MobiDB-lite"/>
    </source>
</evidence>
<dbReference type="Proteomes" id="UP000216871">
    <property type="component" value="Unassembled WGS sequence"/>
</dbReference>
<keyword evidence="2" id="KW-0472">Membrane</keyword>
<feature type="transmembrane region" description="Helical" evidence="2">
    <location>
        <begin position="239"/>
        <end position="259"/>
    </location>
</feature>
<comment type="caution">
    <text evidence="4">The sequence shown here is derived from an EMBL/GenBank/DDBJ whole genome shotgun (WGS) entry which is preliminary data.</text>
</comment>
<evidence type="ECO:0000313" key="5">
    <source>
        <dbReference type="Proteomes" id="UP000216871"/>
    </source>
</evidence>
<dbReference type="RefSeq" id="WP_233428152.1">
    <property type="nucleotide sequence ID" value="NZ_MWWW01000008.1"/>
</dbReference>
<keyword evidence="2" id="KW-0812">Transmembrane</keyword>
<evidence type="ECO:0000313" key="4">
    <source>
        <dbReference type="EMBL" id="OZG60397.1"/>
    </source>
</evidence>
<dbReference type="InterPro" id="IPR046526">
    <property type="entry name" value="DUF6591"/>
</dbReference>
<sequence length="500" mass="53367">MTNPFDSPTNPTTPTPASPSPQQTGPTQPFMAAASAPAADRIYASDVRLAFQTIHDMLSTDATFTLDDSDAQRGVISFHSFDDAQFTLTLTATGPSTTELRLSAANDPNAQRGNEFYAALDRRFVGAAHSATPPVTPTRPAGPTPNGTPGASDMPNDTVPATHAHGRRAARASRTDTSGKKTSKLAVFAIIVAVLFLLCAFIGIDSWGLLVFFTILPAILSGFSIYVTRKDGKAQGRVLAWVAVGITVVSFIIGSVGVIRASQQQAKLEQELAIKCEAYTWPESDLVKLLPKPESTKGEIDNESSTAFSIHICDTDKTQFDAYVQSVQANGFTVDYSKSDDSFSAKNEGGYRVYITRHYDDETIMDISIDAPKSTDSSSTGAEGSTGSGDGTTNSDNGSSTDANAGTDQSSSATGVSSDVKAALDSYESLMNEYVDFMTKYQADGQPASMAADYAKILIKYNDAMNKLNAIDENTLTPEENQYYLEVVTRVNQKLATVAQ</sequence>
<evidence type="ECO:0000259" key="3">
    <source>
        <dbReference type="Pfam" id="PF20234"/>
    </source>
</evidence>
<feature type="compositionally biased region" description="Low complexity" evidence="1">
    <location>
        <begin position="391"/>
        <end position="405"/>
    </location>
</feature>
<feature type="compositionally biased region" description="Polar residues" evidence="1">
    <location>
        <begin position="406"/>
        <end position="417"/>
    </location>
</feature>
<proteinExistence type="predicted"/>
<feature type="compositionally biased region" description="Low complexity" evidence="1">
    <location>
        <begin position="374"/>
        <end position="383"/>
    </location>
</feature>
<feature type="compositionally biased region" description="Pro residues" evidence="1">
    <location>
        <begin position="134"/>
        <end position="143"/>
    </location>
</feature>
<feature type="region of interest" description="Disordered" evidence="1">
    <location>
        <begin position="370"/>
        <end position="418"/>
    </location>
</feature>
<feature type="region of interest" description="Disordered" evidence="1">
    <location>
        <begin position="1"/>
        <end position="34"/>
    </location>
</feature>
<feature type="transmembrane region" description="Helical" evidence="2">
    <location>
        <begin position="185"/>
        <end position="204"/>
    </location>
</feature>
<feature type="region of interest" description="Disordered" evidence="1">
    <location>
        <begin position="129"/>
        <end position="177"/>
    </location>
</feature>
<evidence type="ECO:0000256" key="2">
    <source>
        <dbReference type="SAM" id="Phobius"/>
    </source>
</evidence>
<feature type="domain" description="DUF6591" evidence="3">
    <location>
        <begin position="275"/>
        <end position="499"/>
    </location>
</feature>
<reference evidence="4 5" key="1">
    <citation type="journal article" date="2017" name="BMC Genomics">
        <title>Comparative genomic and phylogenomic analyses of the Bifidobacteriaceae family.</title>
        <authorList>
            <person name="Lugli G.A."/>
            <person name="Milani C."/>
            <person name="Turroni F."/>
            <person name="Duranti S."/>
            <person name="Mancabelli L."/>
            <person name="Mangifesta M."/>
            <person name="Ferrario C."/>
            <person name="Modesto M."/>
            <person name="Mattarelli P."/>
            <person name="Jiri K."/>
            <person name="van Sinderen D."/>
            <person name="Ventura M."/>
        </authorList>
    </citation>
    <scope>NUCLEOTIDE SEQUENCE [LARGE SCALE GENOMIC DNA]</scope>
    <source>
        <strain evidence="4 5">DSM 100196</strain>
    </source>
</reference>
<dbReference type="Pfam" id="PF20234">
    <property type="entry name" value="DUF6591"/>
    <property type="match status" value="1"/>
</dbReference>
<feature type="compositionally biased region" description="Low complexity" evidence="1">
    <location>
        <begin position="20"/>
        <end position="34"/>
    </location>
</feature>
<dbReference type="EMBL" id="MWWW01000008">
    <property type="protein sequence ID" value="OZG60397.1"/>
    <property type="molecule type" value="Genomic_DNA"/>
</dbReference>
<feature type="transmembrane region" description="Helical" evidence="2">
    <location>
        <begin position="210"/>
        <end position="227"/>
    </location>
</feature>
<name>A0A261FML9_9BIFI</name>
<protein>
    <recommendedName>
        <fullName evidence="3">DUF6591 domain-containing protein</fullName>
    </recommendedName>
</protein>
<dbReference type="AlphaFoldDB" id="A0A261FML9"/>